<feature type="compositionally biased region" description="Low complexity" evidence="1">
    <location>
        <begin position="1"/>
        <end position="12"/>
    </location>
</feature>
<feature type="compositionally biased region" description="Basic and acidic residues" evidence="1">
    <location>
        <begin position="29"/>
        <end position="38"/>
    </location>
</feature>
<sequence>MFPDSGSGIPGSISGGCIPGNGILPRPFSGEKMKKIDPSRPSGVGSDGLGEQSHRFAACFSVAMCNDLPALRHRKTPHCNYSRNAPRRASG</sequence>
<reference evidence="2 3" key="1">
    <citation type="submission" date="2021-06" db="EMBL/GenBank/DDBJ databases">
        <title>Caerostris extrusa draft genome.</title>
        <authorList>
            <person name="Kono N."/>
            <person name="Arakawa K."/>
        </authorList>
    </citation>
    <scope>NUCLEOTIDE SEQUENCE [LARGE SCALE GENOMIC DNA]</scope>
</reference>
<feature type="region of interest" description="Disordered" evidence="1">
    <location>
        <begin position="1"/>
        <end position="49"/>
    </location>
</feature>
<protein>
    <submittedName>
        <fullName evidence="2">Uncharacterized protein</fullName>
    </submittedName>
</protein>
<gene>
    <name evidence="2" type="ORF">CEXT_5011</name>
</gene>
<evidence type="ECO:0000313" key="2">
    <source>
        <dbReference type="EMBL" id="GIY73260.1"/>
    </source>
</evidence>
<name>A0AAV4VVC0_CAEEX</name>
<proteinExistence type="predicted"/>
<keyword evidence="3" id="KW-1185">Reference proteome</keyword>
<accession>A0AAV4VVC0</accession>
<organism evidence="2 3">
    <name type="scientific">Caerostris extrusa</name>
    <name type="common">Bark spider</name>
    <name type="synonym">Caerostris bankana</name>
    <dbReference type="NCBI Taxonomy" id="172846"/>
    <lineage>
        <taxon>Eukaryota</taxon>
        <taxon>Metazoa</taxon>
        <taxon>Ecdysozoa</taxon>
        <taxon>Arthropoda</taxon>
        <taxon>Chelicerata</taxon>
        <taxon>Arachnida</taxon>
        <taxon>Araneae</taxon>
        <taxon>Araneomorphae</taxon>
        <taxon>Entelegynae</taxon>
        <taxon>Araneoidea</taxon>
        <taxon>Araneidae</taxon>
        <taxon>Caerostris</taxon>
    </lineage>
</organism>
<dbReference type="EMBL" id="BPLR01015052">
    <property type="protein sequence ID" value="GIY73260.1"/>
    <property type="molecule type" value="Genomic_DNA"/>
</dbReference>
<dbReference type="Proteomes" id="UP001054945">
    <property type="component" value="Unassembled WGS sequence"/>
</dbReference>
<evidence type="ECO:0000256" key="1">
    <source>
        <dbReference type="SAM" id="MobiDB-lite"/>
    </source>
</evidence>
<evidence type="ECO:0000313" key="3">
    <source>
        <dbReference type="Proteomes" id="UP001054945"/>
    </source>
</evidence>
<comment type="caution">
    <text evidence="2">The sequence shown here is derived from an EMBL/GenBank/DDBJ whole genome shotgun (WGS) entry which is preliminary data.</text>
</comment>
<dbReference type="AlphaFoldDB" id="A0AAV4VVC0"/>